<comment type="catalytic activity">
    <reaction evidence="6">
        <text>6-methylsalicylate + H(+) = 3-methylphenol + CO2</text>
        <dbReference type="Rhea" id="RHEA:23112"/>
        <dbReference type="ChEBI" id="CHEBI:15378"/>
        <dbReference type="ChEBI" id="CHEBI:16526"/>
        <dbReference type="ChEBI" id="CHEBI:17231"/>
        <dbReference type="ChEBI" id="CHEBI:36658"/>
        <dbReference type="EC" id="4.1.1.52"/>
    </reaction>
    <physiologicalReaction direction="left-to-right" evidence="6">
        <dbReference type="Rhea" id="RHEA:23113"/>
    </physiologicalReaction>
</comment>
<evidence type="ECO:0000256" key="2">
    <source>
        <dbReference type="ARBA" id="ARBA00022723"/>
    </source>
</evidence>
<evidence type="ECO:0000256" key="1">
    <source>
        <dbReference type="ARBA" id="ARBA00005871"/>
    </source>
</evidence>
<dbReference type="Gene3D" id="3.20.20.140">
    <property type="entry name" value="Metal-dependent hydrolases"/>
    <property type="match status" value="1"/>
</dbReference>
<dbReference type="GO" id="GO:0047596">
    <property type="term" value="F:6-methylsalicylate decarboxylase activity"/>
    <property type="evidence" value="ECO:0007669"/>
    <property type="project" value="UniProtKB-EC"/>
</dbReference>
<dbReference type="GO" id="GO:0005829">
    <property type="term" value="C:cytosol"/>
    <property type="evidence" value="ECO:0007669"/>
    <property type="project" value="TreeGrafter"/>
</dbReference>
<dbReference type="EC" id="4.1.1.52" evidence="7"/>
<dbReference type="GeneID" id="55995351"/>
<keyword evidence="5 8" id="KW-0456">Lyase</keyword>
<dbReference type="KEGG" id="trg:TRUGW13939_07861"/>
<dbReference type="RefSeq" id="XP_035346891.1">
    <property type="nucleotide sequence ID" value="XM_035490998.1"/>
</dbReference>
<dbReference type="CDD" id="cd01292">
    <property type="entry name" value="metallo-dependent_hydrolases"/>
    <property type="match status" value="1"/>
</dbReference>
<dbReference type="OrthoDB" id="2832284at2759"/>
<feature type="domain" description="Amidohydrolase-related" evidence="10">
    <location>
        <begin position="89"/>
        <end position="336"/>
    </location>
</feature>
<sequence>MFFIQFLFLFASTVFLPGATSTFSGHLADTHIHAIPPAYANALDVAGGDPSGYPTPAWSIEGTIESLALVGSSYGVLSISTPGVPIAGVGQTARDLCRELNIYLANLTSSYPENIGFFGALPDWRDIDGTIAEIDFLYSTQKQAIGIGFYTSYGDLLPGDPTFKAIWDKLESYKALAFLHPGVMDVYPRFIGDFLPQPIIDYPQATTRAAVDLVFSGVVSNTPNVDIILSHAGGTLPYFAERAWGSLLIPSIENRSAVDSATAIAQFRNFYYDIALSASPTQLNGLLQNTNPSHVLMGTDYPYADSTLIASSNDEYLDFAAAHPEIAAPVLSKNAKVLIERHAPIN</sequence>
<dbReference type="Proteomes" id="UP000509510">
    <property type="component" value="Chromosome IV"/>
</dbReference>
<dbReference type="GO" id="GO:0019748">
    <property type="term" value="P:secondary metabolic process"/>
    <property type="evidence" value="ECO:0007669"/>
    <property type="project" value="TreeGrafter"/>
</dbReference>
<gene>
    <name evidence="11" type="ORF">TRUGW13939_07861</name>
</gene>
<evidence type="ECO:0000256" key="3">
    <source>
        <dbReference type="ARBA" id="ARBA00022793"/>
    </source>
</evidence>
<evidence type="ECO:0000256" key="4">
    <source>
        <dbReference type="ARBA" id="ARBA00022833"/>
    </source>
</evidence>
<dbReference type="PANTHER" id="PTHR21240">
    <property type="entry name" value="2-AMINO-3-CARBOXYLMUCONATE-6-SEMIALDEHYDE DECARBOXYLASE"/>
    <property type="match status" value="1"/>
</dbReference>
<dbReference type="GO" id="GO:0016787">
    <property type="term" value="F:hydrolase activity"/>
    <property type="evidence" value="ECO:0007669"/>
    <property type="project" value="InterPro"/>
</dbReference>
<name>A0A7H8R546_TALRU</name>
<keyword evidence="9" id="KW-0732">Signal</keyword>
<reference evidence="12" key="1">
    <citation type="submission" date="2020-06" db="EMBL/GenBank/DDBJ databases">
        <title>A chromosome-scale genome assembly of Talaromyces rugulosus W13939.</title>
        <authorList>
            <person name="Wang B."/>
            <person name="Guo L."/>
            <person name="Ye K."/>
            <person name="Wang L."/>
        </authorList>
    </citation>
    <scope>NUCLEOTIDE SEQUENCE [LARGE SCALE GENOMIC DNA]</scope>
    <source>
        <strain evidence="12">W13939</strain>
    </source>
</reference>
<feature type="chain" id="PRO_5028808966" description="6-methylsalicylate decarboxylase" evidence="9">
    <location>
        <begin position="22"/>
        <end position="346"/>
    </location>
</feature>
<organism evidence="11 12">
    <name type="scientific">Talaromyces rugulosus</name>
    <name type="common">Penicillium rugulosum</name>
    <dbReference type="NCBI Taxonomy" id="121627"/>
    <lineage>
        <taxon>Eukaryota</taxon>
        <taxon>Fungi</taxon>
        <taxon>Dikarya</taxon>
        <taxon>Ascomycota</taxon>
        <taxon>Pezizomycotina</taxon>
        <taxon>Eurotiomycetes</taxon>
        <taxon>Eurotiomycetidae</taxon>
        <taxon>Eurotiales</taxon>
        <taxon>Trichocomaceae</taxon>
        <taxon>Talaromyces</taxon>
        <taxon>Talaromyces sect. Islandici</taxon>
    </lineage>
</organism>
<dbReference type="GO" id="GO:0046872">
    <property type="term" value="F:metal ion binding"/>
    <property type="evidence" value="ECO:0007669"/>
    <property type="project" value="UniProtKB-KW"/>
</dbReference>
<keyword evidence="3 8" id="KW-0210">Decarboxylase</keyword>
<dbReference type="SUPFAM" id="SSF51556">
    <property type="entry name" value="Metallo-dependent hydrolases"/>
    <property type="match status" value="1"/>
</dbReference>
<evidence type="ECO:0000256" key="8">
    <source>
        <dbReference type="RuleBase" id="RU366045"/>
    </source>
</evidence>
<evidence type="ECO:0000256" key="7">
    <source>
        <dbReference type="ARBA" id="ARBA00038889"/>
    </source>
</evidence>
<dbReference type="Pfam" id="PF04909">
    <property type="entry name" value="Amidohydro_2"/>
    <property type="match status" value="1"/>
</dbReference>
<proteinExistence type="inferred from homology"/>
<dbReference type="InterPro" id="IPR032466">
    <property type="entry name" value="Metal_Hydrolase"/>
</dbReference>
<keyword evidence="4" id="KW-0862">Zinc</keyword>
<evidence type="ECO:0000313" key="11">
    <source>
        <dbReference type="EMBL" id="QKX60715.1"/>
    </source>
</evidence>
<dbReference type="InterPro" id="IPR006680">
    <property type="entry name" value="Amidohydro-rel"/>
</dbReference>
<evidence type="ECO:0000259" key="10">
    <source>
        <dbReference type="Pfam" id="PF04909"/>
    </source>
</evidence>
<evidence type="ECO:0000313" key="12">
    <source>
        <dbReference type="Proteomes" id="UP000509510"/>
    </source>
</evidence>
<evidence type="ECO:0000256" key="9">
    <source>
        <dbReference type="SAM" id="SignalP"/>
    </source>
</evidence>
<dbReference type="PANTHER" id="PTHR21240:SF29">
    <property type="entry name" value="AMIDOHYDROLASE-RELATED DOMAIN-CONTAINING PROTEIN"/>
    <property type="match status" value="1"/>
</dbReference>
<dbReference type="AlphaFoldDB" id="A0A7H8R546"/>
<protein>
    <recommendedName>
        <fullName evidence="7">6-methylsalicylate decarboxylase</fullName>
        <ecNumber evidence="7">4.1.1.52</ecNumber>
    </recommendedName>
</protein>
<accession>A0A7H8R546</accession>
<dbReference type="EMBL" id="CP055901">
    <property type="protein sequence ID" value="QKX60715.1"/>
    <property type="molecule type" value="Genomic_DNA"/>
</dbReference>
<dbReference type="InterPro" id="IPR032465">
    <property type="entry name" value="ACMSD"/>
</dbReference>
<keyword evidence="2" id="KW-0479">Metal-binding</keyword>
<comment type="similarity">
    <text evidence="1">Belongs to the metallo-dependent hydrolases superfamily. ACMSD family.</text>
</comment>
<evidence type="ECO:0000256" key="6">
    <source>
        <dbReference type="ARBA" id="ARBA00036832"/>
    </source>
</evidence>
<evidence type="ECO:0000256" key="5">
    <source>
        <dbReference type="ARBA" id="ARBA00023239"/>
    </source>
</evidence>
<keyword evidence="12" id="KW-1185">Reference proteome</keyword>
<feature type="signal peptide" evidence="9">
    <location>
        <begin position="1"/>
        <end position="21"/>
    </location>
</feature>